<dbReference type="GO" id="GO:0004519">
    <property type="term" value="F:endonuclease activity"/>
    <property type="evidence" value="ECO:0007669"/>
    <property type="project" value="InterPro"/>
</dbReference>
<dbReference type="InterPro" id="IPR002711">
    <property type="entry name" value="HNH"/>
</dbReference>
<dbReference type="Pfam" id="PF01844">
    <property type="entry name" value="HNH"/>
    <property type="match status" value="1"/>
</dbReference>
<dbReference type="GO" id="GO:0008270">
    <property type="term" value="F:zinc ion binding"/>
    <property type="evidence" value="ECO:0007669"/>
    <property type="project" value="InterPro"/>
</dbReference>
<dbReference type="InterPro" id="IPR003615">
    <property type="entry name" value="HNH_nuc"/>
</dbReference>
<evidence type="ECO:0000259" key="1">
    <source>
        <dbReference type="Pfam" id="PF01844"/>
    </source>
</evidence>
<dbReference type="EMBL" id="LAZR01016482">
    <property type="protein sequence ID" value="KKM04307.1"/>
    <property type="molecule type" value="Genomic_DNA"/>
</dbReference>
<sequence length="168" mass="20513">MYPSQTKQYRREYTRKWRKETGNKWWHKNPESHRRSSAKWKKNNPQRVKDWIEQNREYLKRYHKEYYYRMPNKKRANQARAILRRAGGVLTPATIQRVYEDNIKKHGTLTCYLCEKSVEFGQDSLEHKIPLSRNGTNEYNNLAIAHRSCNYKKSNKTEEEYRNVERVL</sequence>
<reference evidence="2" key="1">
    <citation type="journal article" date="2015" name="Nature">
        <title>Complex archaea that bridge the gap between prokaryotes and eukaryotes.</title>
        <authorList>
            <person name="Spang A."/>
            <person name="Saw J.H."/>
            <person name="Jorgensen S.L."/>
            <person name="Zaremba-Niedzwiedzka K."/>
            <person name="Martijn J."/>
            <person name="Lind A.E."/>
            <person name="van Eijk R."/>
            <person name="Schleper C."/>
            <person name="Guy L."/>
            <person name="Ettema T.J."/>
        </authorList>
    </citation>
    <scope>NUCLEOTIDE SEQUENCE</scope>
</reference>
<dbReference type="AlphaFoldDB" id="A0A0F9HMA7"/>
<dbReference type="CDD" id="cd00085">
    <property type="entry name" value="HNHc"/>
    <property type="match status" value="1"/>
</dbReference>
<gene>
    <name evidence="2" type="ORF">LCGC14_1765520</name>
</gene>
<dbReference type="GO" id="GO:0003676">
    <property type="term" value="F:nucleic acid binding"/>
    <property type="evidence" value="ECO:0007669"/>
    <property type="project" value="InterPro"/>
</dbReference>
<proteinExistence type="predicted"/>
<feature type="domain" description="HNH" evidence="1">
    <location>
        <begin position="111"/>
        <end position="156"/>
    </location>
</feature>
<name>A0A0F9HMA7_9ZZZZ</name>
<comment type="caution">
    <text evidence="2">The sequence shown here is derived from an EMBL/GenBank/DDBJ whole genome shotgun (WGS) entry which is preliminary data.</text>
</comment>
<protein>
    <recommendedName>
        <fullName evidence="1">HNH domain-containing protein</fullName>
    </recommendedName>
</protein>
<accession>A0A0F9HMA7</accession>
<dbReference type="Gene3D" id="1.10.30.50">
    <property type="match status" value="1"/>
</dbReference>
<evidence type="ECO:0000313" key="2">
    <source>
        <dbReference type="EMBL" id="KKM04307.1"/>
    </source>
</evidence>
<organism evidence="2">
    <name type="scientific">marine sediment metagenome</name>
    <dbReference type="NCBI Taxonomy" id="412755"/>
    <lineage>
        <taxon>unclassified sequences</taxon>
        <taxon>metagenomes</taxon>
        <taxon>ecological metagenomes</taxon>
    </lineage>
</organism>